<dbReference type="InterPro" id="IPR053737">
    <property type="entry name" value="Type_II_TA_Toxin"/>
</dbReference>
<dbReference type="Pfam" id="PF02661">
    <property type="entry name" value="Fic"/>
    <property type="match status" value="1"/>
</dbReference>
<evidence type="ECO:0000313" key="3">
    <source>
        <dbReference type="Proteomes" id="UP000192422"/>
    </source>
</evidence>
<protein>
    <submittedName>
        <fullName evidence="2">Type II toxin-antitoxin system death-on-curing family toxin</fullName>
    </submittedName>
</protein>
<dbReference type="PROSITE" id="PS51459">
    <property type="entry name" value="FIDO"/>
    <property type="match status" value="1"/>
</dbReference>
<dbReference type="PANTHER" id="PTHR39426">
    <property type="entry name" value="HOMOLOGY TO DEATH-ON-CURING PROTEIN OF PHAGE P1"/>
    <property type="match status" value="1"/>
</dbReference>
<dbReference type="Proteomes" id="UP000192422">
    <property type="component" value="Plasmid pTElox9"/>
</dbReference>
<dbReference type="PANTHER" id="PTHR39426:SF1">
    <property type="entry name" value="HOMOLOGY TO DEATH-ON-CURING PROTEIN OF PHAGE P1"/>
    <property type="match status" value="1"/>
</dbReference>
<keyword evidence="3" id="KW-1185">Reference proteome</keyword>
<feature type="domain" description="Fido" evidence="1">
    <location>
        <begin position="1"/>
        <end position="68"/>
    </location>
</feature>
<geneLocation type="plasmid" evidence="2 3">
    <name>pTElox9</name>
</geneLocation>
<dbReference type="EMBL" id="CP053563">
    <property type="protein sequence ID" value="QPZ93444.1"/>
    <property type="molecule type" value="Genomic_DNA"/>
</dbReference>
<sequence length="73" mass="7972">MAAAYAFGISKTCAFMDGNKRTAFVTAVTFLRFNGYSFRPTPVEGVRAMKDLASGQVKEPDFAKWLSSGMNPI</sequence>
<dbReference type="InterPro" id="IPR006440">
    <property type="entry name" value="Doc"/>
</dbReference>
<reference evidence="2 3" key="1">
    <citation type="submission" date="2020-05" db="EMBL/GenBank/DDBJ databases">
        <title>Thioclava electrotropha strain Elox9 finished genome.</title>
        <authorList>
            <person name="Rowe A.R."/>
            <person name="Wilbanks E.G."/>
        </authorList>
    </citation>
    <scope>NUCLEOTIDE SEQUENCE [LARGE SCALE GENOMIC DNA]</scope>
    <source>
        <strain evidence="2 3">Elox9</strain>
        <plasmid evidence="2 3">pTElox9</plasmid>
    </source>
</reference>
<proteinExistence type="predicted"/>
<evidence type="ECO:0000259" key="1">
    <source>
        <dbReference type="PROSITE" id="PS51459"/>
    </source>
</evidence>
<accession>A0ABX6YZX9</accession>
<dbReference type="InterPro" id="IPR003812">
    <property type="entry name" value="Fido"/>
</dbReference>
<dbReference type="Gene3D" id="1.20.120.1870">
    <property type="entry name" value="Fic/DOC protein, Fido domain"/>
    <property type="match status" value="1"/>
</dbReference>
<name>A0ABX6YZX9_9RHOB</name>
<gene>
    <name evidence="2" type="ORF">AKL02_020675</name>
</gene>
<dbReference type="NCBIfam" id="TIGR01550">
    <property type="entry name" value="DOC_P1"/>
    <property type="match status" value="1"/>
</dbReference>
<evidence type="ECO:0000313" key="2">
    <source>
        <dbReference type="EMBL" id="QPZ93444.1"/>
    </source>
</evidence>
<keyword evidence="2" id="KW-0614">Plasmid</keyword>
<organism evidence="2 3">
    <name type="scientific">Thioclava electrotropha</name>
    <dbReference type="NCBI Taxonomy" id="1549850"/>
    <lineage>
        <taxon>Bacteria</taxon>
        <taxon>Pseudomonadati</taxon>
        <taxon>Pseudomonadota</taxon>
        <taxon>Alphaproteobacteria</taxon>
        <taxon>Rhodobacterales</taxon>
        <taxon>Paracoccaceae</taxon>
        <taxon>Thioclava</taxon>
    </lineage>
</organism>